<proteinExistence type="predicted"/>
<dbReference type="Proteomes" id="UP000008514">
    <property type="component" value="Chromosome"/>
</dbReference>
<accession>K4IHU7</accession>
<dbReference type="Gene3D" id="3.10.180.10">
    <property type="entry name" value="2,3-Dihydroxybiphenyl 1,2-Dioxygenase, domain 1"/>
    <property type="match status" value="1"/>
</dbReference>
<evidence type="ECO:0000313" key="4">
    <source>
        <dbReference type="Proteomes" id="UP000008514"/>
    </source>
</evidence>
<gene>
    <name evidence="3" type="ordered locus">P700755_003282</name>
</gene>
<dbReference type="Pfam" id="PF22658">
    <property type="entry name" value="YycE-like_N"/>
    <property type="match status" value="1"/>
</dbReference>
<organism evidence="3 4">
    <name type="scientific">Psychroflexus torquis (strain ATCC 700755 / CIP 106069 / ACAM 623)</name>
    <dbReference type="NCBI Taxonomy" id="313595"/>
    <lineage>
        <taxon>Bacteria</taxon>
        <taxon>Pseudomonadati</taxon>
        <taxon>Bacteroidota</taxon>
        <taxon>Flavobacteriia</taxon>
        <taxon>Flavobacteriales</taxon>
        <taxon>Flavobacteriaceae</taxon>
        <taxon>Psychroflexus</taxon>
    </lineage>
</organism>
<dbReference type="KEGG" id="ptq:P700755_003282"/>
<dbReference type="HOGENOM" id="CLU_107214_1_0_10"/>
<dbReference type="RefSeq" id="WP_015025479.1">
    <property type="nucleotide sequence ID" value="NC_018721.1"/>
</dbReference>
<dbReference type="SUPFAM" id="SSF54593">
    <property type="entry name" value="Glyoxalase/Bleomycin resistance protein/Dihydroxybiphenyl dioxygenase"/>
    <property type="match status" value="1"/>
</dbReference>
<feature type="domain" description="YycE-like N-terminal" evidence="1">
    <location>
        <begin position="8"/>
        <end position="59"/>
    </location>
</feature>
<dbReference type="InterPro" id="IPR058997">
    <property type="entry name" value="YycE-like_C"/>
</dbReference>
<protein>
    <submittedName>
        <fullName evidence="3">Glyoxylase family protein</fullName>
    </submittedName>
</protein>
<dbReference type="CDD" id="cd06587">
    <property type="entry name" value="VOC"/>
    <property type="match status" value="1"/>
</dbReference>
<dbReference type="InterPro" id="IPR029068">
    <property type="entry name" value="Glyas_Bleomycin-R_OHBP_Dase"/>
</dbReference>
<dbReference type="AlphaFoldDB" id="K4IHU7"/>
<evidence type="ECO:0000313" key="3">
    <source>
        <dbReference type="EMBL" id="AFU69929.1"/>
    </source>
</evidence>
<name>K4IHU7_PSYTT</name>
<dbReference type="STRING" id="313595.P700755_003282"/>
<reference evidence="3" key="2">
    <citation type="submission" date="2012-09" db="EMBL/GenBank/DDBJ databases">
        <title>The complete sequence of Psychroflexus torquis an extreme psychrophile from sea-ice that is stimulated by light.</title>
        <authorList>
            <person name="Feng S."/>
            <person name="Powell S.M."/>
            <person name="Bowman J.P."/>
        </authorList>
    </citation>
    <scope>NUCLEOTIDE SEQUENCE [LARGE SCALE GENOMIC DNA]</scope>
    <source>
        <strain evidence="3">ATCC 700755</strain>
    </source>
</reference>
<keyword evidence="4" id="KW-1185">Reference proteome</keyword>
<feature type="domain" description="YycE-like C-terminal" evidence="2">
    <location>
        <begin position="73"/>
        <end position="127"/>
    </location>
</feature>
<dbReference type="Pfam" id="PF22659">
    <property type="entry name" value="YycE-like_C"/>
    <property type="match status" value="1"/>
</dbReference>
<dbReference type="EMBL" id="CP003879">
    <property type="protein sequence ID" value="AFU69929.1"/>
    <property type="molecule type" value="Genomic_DNA"/>
</dbReference>
<reference evidence="3" key="1">
    <citation type="submission" date="2006-03" db="EMBL/GenBank/DDBJ databases">
        <authorList>
            <person name="Bowman J."/>
            <person name="Ferriera S."/>
            <person name="Johnson J."/>
            <person name="Kravitz S."/>
            <person name="Halpern A."/>
            <person name="Remington K."/>
            <person name="Beeson K."/>
            <person name="Tran B."/>
            <person name="Rogers Y.-H."/>
            <person name="Friedman R."/>
            <person name="Venter J.C."/>
        </authorList>
    </citation>
    <scope>NUCLEOTIDE SEQUENCE [LARGE SCALE GENOMIC DNA]</scope>
    <source>
        <strain evidence="3">ATCC 700755</strain>
    </source>
</reference>
<dbReference type="eggNOG" id="COG0346">
    <property type="taxonomic scope" value="Bacteria"/>
</dbReference>
<evidence type="ECO:0000259" key="1">
    <source>
        <dbReference type="Pfam" id="PF22658"/>
    </source>
</evidence>
<dbReference type="InterPro" id="IPR058998">
    <property type="entry name" value="YycE-like_N"/>
</dbReference>
<dbReference type="OrthoDB" id="8018325at2"/>
<evidence type="ECO:0000259" key="2">
    <source>
        <dbReference type="Pfam" id="PF22659"/>
    </source>
</evidence>
<sequence>MIKRDTVMRVGRPTDHLEEITKMYVEGLGFEVIGGFDGHSNFSGRMVGHPKHHYHLEFTTHTNEKAGRAPSLENLLIFYVSNETEYKNAISRISNSGFKKVKSFNPYWEGGAQTFEDLDGYRVVINNGESPF</sequence>